<dbReference type="Proteomes" id="UP000253436">
    <property type="component" value="Unassembled WGS sequence"/>
</dbReference>
<evidence type="ECO:0008006" key="4">
    <source>
        <dbReference type="Google" id="ProtNLM"/>
    </source>
</evidence>
<dbReference type="InterPro" id="IPR045444">
    <property type="entry name" value="DUF6503"/>
</dbReference>
<reference evidence="2 3" key="1">
    <citation type="submission" date="2018-07" db="EMBL/GenBank/DDBJ databases">
        <title>Genomic Encyclopedia of Type Strains, Phase III (KMG-III): the genomes of soil and plant-associated and newly described type strains.</title>
        <authorList>
            <person name="Whitman W."/>
        </authorList>
    </citation>
    <scope>NUCLEOTIDE SEQUENCE [LARGE SCALE GENOMIC DNA]</scope>
    <source>
        <strain evidence="2 3">CECT 7958</strain>
    </source>
</reference>
<feature type="signal peptide" evidence="1">
    <location>
        <begin position="1"/>
        <end position="21"/>
    </location>
</feature>
<comment type="caution">
    <text evidence="2">The sequence shown here is derived from an EMBL/GenBank/DDBJ whole genome shotgun (WGS) entry which is preliminary data.</text>
</comment>
<name>A0A368ZGC5_9FLAO</name>
<dbReference type="OrthoDB" id="982433at2"/>
<sequence>MKNYFFLAALVFILGCKNDNAETNTVTPTETVVSALTANQIIDKAIDVAGGERFQKSSLKFEFRDVYYQALRKNHEFLLVRLKVEGTDSIFDMLSNVGYERYKNDAFVQLEDSIAKNYEASVNSVHYFSVLPYGLNDKAVNKTLLGTETIKDKAYFKIKVTFDQDGGGEDFEDEFIYWIHTDSFKVDYLAYSYEEESGRGQRFREAYNERYRGGLRFVDYNNFKTDDAALKLEDLAKAFEANTLKLLSKIELENVTVELVND</sequence>
<accession>A0A368ZGC5</accession>
<evidence type="ECO:0000313" key="3">
    <source>
        <dbReference type="Proteomes" id="UP000253436"/>
    </source>
</evidence>
<gene>
    <name evidence="2" type="ORF">DFQ08_104268</name>
</gene>
<dbReference type="Pfam" id="PF20113">
    <property type="entry name" value="DUF6503"/>
    <property type="match status" value="1"/>
</dbReference>
<protein>
    <recommendedName>
        <fullName evidence="4">Deoxyribose-phosphate aldolase</fullName>
    </recommendedName>
</protein>
<keyword evidence="1" id="KW-0732">Signal</keyword>
<proteinExistence type="predicted"/>
<feature type="chain" id="PRO_5016795291" description="Deoxyribose-phosphate aldolase" evidence="1">
    <location>
        <begin position="22"/>
        <end position="262"/>
    </location>
</feature>
<dbReference type="RefSeq" id="WP_114310429.1">
    <property type="nucleotide sequence ID" value="NZ_QPJO01000004.1"/>
</dbReference>
<evidence type="ECO:0000256" key="1">
    <source>
        <dbReference type="SAM" id="SignalP"/>
    </source>
</evidence>
<dbReference type="AlphaFoldDB" id="A0A368ZGC5"/>
<dbReference type="PROSITE" id="PS51257">
    <property type="entry name" value="PROKAR_LIPOPROTEIN"/>
    <property type="match status" value="1"/>
</dbReference>
<organism evidence="2 3">
    <name type="scientific">Winogradskyella arenosi</name>
    <dbReference type="NCBI Taxonomy" id="533325"/>
    <lineage>
        <taxon>Bacteria</taxon>
        <taxon>Pseudomonadati</taxon>
        <taxon>Bacteroidota</taxon>
        <taxon>Flavobacteriia</taxon>
        <taxon>Flavobacteriales</taxon>
        <taxon>Flavobacteriaceae</taxon>
        <taxon>Winogradskyella</taxon>
    </lineage>
</organism>
<evidence type="ECO:0000313" key="2">
    <source>
        <dbReference type="EMBL" id="RCW90868.1"/>
    </source>
</evidence>
<keyword evidence="3" id="KW-1185">Reference proteome</keyword>
<dbReference type="EMBL" id="QPJO01000004">
    <property type="protein sequence ID" value="RCW90868.1"/>
    <property type="molecule type" value="Genomic_DNA"/>
</dbReference>